<dbReference type="AlphaFoldDB" id="A0A238VKP8"/>
<protein>
    <submittedName>
        <fullName evidence="1">Uncharacterized protein</fullName>
    </submittedName>
</protein>
<evidence type="ECO:0000313" key="1">
    <source>
        <dbReference type="EMBL" id="SNR34069.1"/>
    </source>
</evidence>
<gene>
    <name evidence="1" type="ORF">SAMN06269173_101716</name>
</gene>
<organism evidence="1 2">
    <name type="scientific">Hymenobacter mucosus</name>
    <dbReference type="NCBI Taxonomy" id="1411120"/>
    <lineage>
        <taxon>Bacteria</taxon>
        <taxon>Pseudomonadati</taxon>
        <taxon>Bacteroidota</taxon>
        <taxon>Cytophagia</taxon>
        <taxon>Cytophagales</taxon>
        <taxon>Hymenobacteraceae</taxon>
        <taxon>Hymenobacter</taxon>
    </lineage>
</organism>
<evidence type="ECO:0000313" key="2">
    <source>
        <dbReference type="Proteomes" id="UP000198310"/>
    </source>
</evidence>
<reference evidence="2" key="1">
    <citation type="submission" date="2017-06" db="EMBL/GenBank/DDBJ databases">
        <authorList>
            <person name="Varghese N."/>
            <person name="Submissions S."/>
        </authorList>
    </citation>
    <scope>NUCLEOTIDE SEQUENCE [LARGE SCALE GENOMIC DNA]</scope>
    <source>
        <strain evidence="2">DSM 28041</strain>
    </source>
</reference>
<sequence>MLFNNDCIVRSQTLRRLKNLYEQIRILPLFISINTDKSAVCKYFGTLTAHQNTVLQASYGNLFLS</sequence>
<proteinExistence type="predicted"/>
<dbReference type="Proteomes" id="UP000198310">
    <property type="component" value="Unassembled WGS sequence"/>
</dbReference>
<name>A0A238VKP8_9BACT</name>
<dbReference type="EMBL" id="FZNS01000001">
    <property type="protein sequence ID" value="SNR34069.1"/>
    <property type="molecule type" value="Genomic_DNA"/>
</dbReference>
<keyword evidence="2" id="KW-1185">Reference proteome</keyword>
<accession>A0A238VKP8</accession>